<protein>
    <submittedName>
        <fullName evidence="1">Uncharacterized protein</fullName>
    </submittedName>
</protein>
<comment type="caution">
    <text evidence="1">The sequence shown here is derived from an EMBL/GenBank/DDBJ whole genome shotgun (WGS) entry which is preliminary data.</text>
</comment>
<name>A0AAN9YQ55_9PEZI</name>
<dbReference type="EMBL" id="JAKJXP020000031">
    <property type="protein sequence ID" value="KAK7753171.1"/>
    <property type="molecule type" value="Genomic_DNA"/>
</dbReference>
<keyword evidence="2" id="KW-1185">Reference proteome</keyword>
<accession>A0AAN9YQ55</accession>
<gene>
    <name evidence="1" type="ORF">SLS62_004904</name>
</gene>
<sequence length="475" mass="53209">MQSWSSQSTGPVHILDLPNEILGEICVYVRGAPCGKEPLQLGDISYSDDGREAIKNTRLVCRKLCEASSHLLIPAISVSMSLSSLARLDQISRHPWIATGVRSVRVVMSFFSTDMAQDFGLFLIIQQEILDRAASLARAKARSQFDLIEVDKCRAILDSWELLDQNSGEIREGSLASDLDREYILIIKHAYEKYQHAFAEQEQMRADGSFVRAVADAMARMPVARCLVIDDGPMPPRLIEPASFAITMATPALFLTSLVQPISWAYAQEHGFDNLPLDGVDQASDTHPIELCSQIPLAVHNAGVMLTDVHYKVVPFSHFSRLIKCDQDLDDLRAAMRQLKSFRIAWPRIPQEDHTLDHEDEMRRLIAFVEAFTDTDSIESIAIDMGHLWPPEIAPLVSAGSLLLTRAWPRLRRLRFSGPLEFRDLEAFFAQTQGRIALDLHRAHLIRGSWAEVIDLVDAKGLPLTIKAPKGVWAE</sequence>
<reference evidence="1 2" key="1">
    <citation type="submission" date="2024-02" db="EMBL/GenBank/DDBJ databases">
        <title>De novo assembly and annotation of 12 fungi associated with fruit tree decline syndrome in Ontario, Canada.</title>
        <authorList>
            <person name="Sulman M."/>
            <person name="Ellouze W."/>
            <person name="Ilyukhin E."/>
        </authorList>
    </citation>
    <scope>NUCLEOTIDE SEQUENCE [LARGE SCALE GENOMIC DNA]</scope>
    <source>
        <strain evidence="1 2">M11/M66-122</strain>
    </source>
</reference>
<organism evidence="1 2">
    <name type="scientific">Diatrype stigma</name>
    <dbReference type="NCBI Taxonomy" id="117547"/>
    <lineage>
        <taxon>Eukaryota</taxon>
        <taxon>Fungi</taxon>
        <taxon>Dikarya</taxon>
        <taxon>Ascomycota</taxon>
        <taxon>Pezizomycotina</taxon>
        <taxon>Sordariomycetes</taxon>
        <taxon>Xylariomycetidae</taxon>
        <taxon>Xylariales</taxon>
        <taxon>Diatrypaceae</taxon>
        <taxon>Diatrype</taxon>
    </lineage>
</organism>
<proteinExistence type="predicted"/>
<dbReference type="AlphaFoldDB" id="A0AAN9YQ55"/>
<evidence type="ECO:0000313" key="2">
    <source>
        <dbReference type="Proteomes" id="UP001320420"/>
    </source>
</evidence>
<evidence type="ECO:0000313" key="1">
    <source>
        <dbReference type="EMBL" id="KAK7753171.1"/>
    </source>
</evidence>
<dbReference type="Proteomes" id="UP001320420">
    <property type="component" value="Unassembled WGS sequence"/>
</dbReference>